<reference evidence="2" key="1">
    <citation type="submission" date="2020-04" db="EMBL/GenBank/DDBJ databases">
        <authorList>
            <person name="Alioto T."/>
            <person name="Alioto T."/>
            <person name="Gomez Garrido J."/>
        </authorList>
    </citation>
    <scope>NUCLEOTIDE SEQUENCE</scope>
    <source>
        <strain evidence="2">A484AB</strain>
    </source>
</reference>
<evidence type="ECO:0000256" key="1">
    <source>
        <dbReference type="SAM" id="MobiDB-lite"/>
    </source>
</evidence>
<name>A0A7D9LB07_PARCT</name>
<comment type="caution">
    <text evidence="2">The sequence shown here is derived from an EMBL/GenBank/DDBJ whole genome shotgun (WGS) entry which is preliminary data.</text>
</comment>
<gene>
    <name evidence="2" type="ORF">PACLA_8A009508</name>
</gene>
<dbReference type="EMBL" id="CACRXK020016112">
    <property type="protein sequence ID" value="CAB4029348.1"/>
    <property type="molecule type" value="Genomic_DNA"/>
</dbReference>
<feature type="region of interest" description="Disordered" evidence="1">
    <location>
        <begin position="67"/>
        <end position="92"/>
    </location>
</feature>
<feature type="compositionally biased region" description="Polar residues" evidence="1">
    <location>
        <begin position="391"/>
        <end position="401"/>
    </location>
</feature>
<keyword evidence="3" id="KW-1185">Reference proteome</keyword>
<feature type="region of interest" description="Disordered" evidence="1">
    <location>
        <begin position="389"/>
        <end position="410"/>
    </location>
</feature>
<dbReference type="Proteomes" id="UP001152795">
    <property type="component" value="Unassembled WGS sequence"/>
</dbReference>
<sequence length="470" mass="49515">MHQQKYFMKLMIPSEILLKTKGSGSIDQISTVDTKPSLTAVNEKTIMPKPPPFPTFVTHPLTKFTDTSSLERAVSPRTPISASSTTQPSTAPLARLPTMSLIKFEPSPPLATQVSTYGHQTAPALLQRPVSVAFGAMPHQILTPAQLQVITGLVPGQMLPMTHGATGIVAQPGEIGAHGAIPPGHVTNLMLPSHLSSQPIPVHAVNLMSMTSGQPQVLYSVSSQSSVPPALLSSTVTAPASLPASSHLPGSVTAAQVAVPSVGSSGDIATQRQSFLPQIATVQGSLPTAHINTSSLPNQTSRQVIAPVSIQSQISTPSTVGAKQDLLPTRVQSPSAVYPGIPSLRSDNLIDTKRLEVSEEVLNSSSVLKPEDTLNTGDTLVVEMKPVGLNESKTVESPDNTQNDHNDPSMPISFVTDDPELAQEIVGENEFKGPSLTLSEEGVVNRSIDDASHNGLHSEVELHTVVESSE</sequence>
<accession>A0A7D9LB07</accession>
<feature type="compositionally biased region" description="Low complexity" evidence="1">
    <location>
        <begin position="78"/>
        <end position="92"/>
    </location>
</feature>
<evidence type="ECO:0000313" key="2">
    <source>
        <dbReference type="EMBL" id="CAB4029348.1"/>
    </source>
</evidence>
<protein>
    <submittedName>
        <fullName evidence="2">Uncharacterized protein</fullName>
    </submittedName>
</protein>
<proteinExistence type="predicted"/>
<evidence type="ECO:0000313" key="3">
    <source>
        <dbReference type="Proteomes" id="UP001152795"/>
    </source>
</evidence>
<dbReference type="AlphaFoldDB" id="A0A7D9LB07"/>
<organism evidence="2 3">
    <name type="scientific">Paramuricea clavata</name>
    <name type="common">Red gorgonian</name>
    <name type="synonym">Violescent sea-whip</name>
    <dbReference type="NCBI Taxonomy" id="317549"/>
    <lineage>
        <taxon>Eukaryota</taxon>
        <taxon>Metazoa</taxon>
        <taxon>Cnidaria</taxon>
        <taxon>Anthozoa</taxon>
        <taxon>Octocorallia</taxon>
        <taxon>Malacalcyonacea</taxon>
        <taxon>Plexauridae</taxon>
        <taxon>Paramuricea</taxon>
    </lineage>
</organism>